<dbReference type="AlphaFoldDB" id="A0A0N0BFE8"/>
<dbReference type="EMBL" id="KQ435808">
    <property type="protein sequence ID" value="KOX72972.1"/>
    <property type="molecule type" value="Genomic_DNA"/>
</dbReference>
<gene>
    <name evidence="2" type="ORF">WN51_01340</name>
</gene>
<sequence>MILIIVDEEKKLIFLGTWNLKCLLRKKKVYYYYASDKHMLMISTARIIEVLADKLLAMDRHSILTVVLDYIIYFQSRHDFVRTVRLTFNKVKRIELDLWISRTESTFPPTPPPPPPPPPPSPPPPAAAATAARHSIQQPTPSKKSETFLYRSHAAMSNVVKIPLQHPINYLTFPQRAPLPFRDTVSNQKPAGEILLIAPSIISIQCDLQRAGDARIAAFVPEEKSRYELDSTAEYPYVPRHTSEAKLLIVITYTPKRKVTKNNGDYEWNLLFDCSSYSNKGRDKSENIVSPRVSRNLILDWHQFELTQLVKLRQEFLFELAEEELTVDYRKLLQKEHQMTHAAGPPVQLEPVDLSVKTPVVLQVPRYSPAAIITAAARRIPSPSTTPTPPPLSISTVNDYLTLPNEMCKNKGERQLYNAKRPHQQPVDPIPMVRCRYPDISCVYTFLEDRNLKGRIPGQLQILLYGTDLPDTTLLVLTCHFETMKTIV</sequence>
<evidence type="ECO:0000256" key="1">
    <source>
        <dbReference type="SAM" id="MobiDB-lite"/>
    </source>
</evidence>
<name>A0A0N0BFE8_9HYME</name>
<evidence type="ECO:0000313" key="3">
    <source>
        <dbReference type="Proteomes" id="UP000053105"/>
    </source>
</evidence>
<feature type="region of interest" description="Disordered" evidence="1">
    <location>
        <begin position="105"/>
        <end position="144"/>
    </location>
</feature>
<dbReference type="Proteomes" id="UP000053105">
    <property type="component" value="Unassembled WGS sequence"/>
</dbReference>
<accession>A0A0N0BFE8</accession>
<keyword evidence="3" id="KW-1185">Reference proteome</keyword>
<dbReference type="OrthoDB" id="7617329at2759"/>
<evidence type="ECO:0000313" key="2">
    <source>
        <dbReference type="EMBL" id="KOX72972.1"/>
    </source>
</evidence>
<feature type="compositionally biased region" description="Pro residues" evidence="1">
    <location>
        <begin position="108"/>
        <end position="126"/>
    </location>
</feature>
<reference evidence="2 3" key="1">
    <citation type="submission" date="2015-07" db="EMBL/GenBank/DDBJ databases">
        <title>The genome of Melipona quadrifasciata.</title>
        <authorList>
            <person name="Pan H."/>
            <person name="Kapheim K."/>
        </authorList>
    </citation>
    <scope>NUCLEOTIDE SEQUENCE [LARGE SCALE GENOMIC DNA]</scope>
    <source>
        <strain evidence="2">0111107301</strain>
        <tissue evidence="2">Whole body</tissue>
    </source>
</reference>
<protein>
    <submittedName>
        <fullName evidence="2">Uncharacterized protein</fullName>
    </submittedName>
</protein>
<organism evidence="2 3">
    <name type="scientific">Melipona quadrifasciata</name>
    <dbReference type="NCBI Taxonomy" id="166423"/>
    <lineage>
        <taxon>Eukaryota</taxon>
        <taxon>Metazoa</taxon>
        <taxon>Ecdysozoa</taxon>
        <taxon>Arthropoda</taxon>
        <taxon>Hexapoda</taxon>
        <taxon>Insecta</taxon>
        <taxon>Pterygota</taxon>
        <taxon>Neoptera</taxon>
        <taxon>Endopterygota</taxon>
        <taxon>Hymenoptera</taxon>
        <taxon>Apocrita</taxon>
        <taxon>Aculeata</taxon>
        <taxon>Apoidea</taxon>
        <taxon>Anthophila</taxon>
        <taxon>Apidae</taxon>
        <taxon>Melipona</taxon>
    </lineage>
</organism>
<proteinExistence type="predicted"/>